<keyword evidence="4 8" id="KW-0812">Transmembrane</keyword>
<reference evidence="9 10" key="1">
    <citation type="submission" date="2024-01" db="EMBL/GenBank/DDBJ databases">
        <title>The genome of the rayed Mediterranean limpet Patella caerulea (Linnaeus, 1758).</title>
        <authorList>
            <person name="Anh-Thu Weber A."/>
            <person name="Halstead-Nussloch G."/>
        </authorList>
    </citation>
    <scope>NUCLEOTIDE SEQUENCE [LARGE SCALE GENOMIC DNA]</scope>
    <source>
        <strain evidence="9">AATW-2023a</strain>
        <tissue evidence="9">Whole specimen</tissue>
    </source>
</reference>
<evidence type="ECO:0000256" key="3">
    <source>
        <dbReference type="ARBA" id="ARBA00008691"/>
    </source>
</evidence>
<organism evidence="9 10">
    <name type="scientific">Patella caerulea</name>
    <name type="common">Rayed Mediterranean limpet</name>
    <dbReference type="NCBI Taxonomy" id="87958"/>
    <lineage>
        <taxon>Eukaryota</taxon>
        <taxon>Metazoa</taxon>
        <taxon>Spiralia</taxon>
        <taxon>Lophotrochozoa</taxon>
        <taxon>Mollusca</taxon>
        <taxon>Gastropoda</taxon>
        <taxon>Patellogastropoda</taxon>
        <taxon>Patelloidea</taxon>
        <taxon>Patellidae</taxon>
        <taxon>Patella</taxon>
    </lineage>
</organism>
<feature type="transmembrane region" description="Helical" evidence="8">
    <location>
        <begin position="18"/>
        <end position="41"/>
    </location>
</feature>
<dbReference type="InterPro" id="IPR004031">
    <property type="entry name" value="PMP22/EMP/MP20/Claudin"/>
</dbReference>
<keyword evidence="7 8" id="KW-0472">Membrane</keyword>
<dbReference type="Pfam" id="PF00822">
    <property type="entry name" value="PMP22_Claudin"/>
    <property type="match status" value="1"/>
</dbReference>
<gene>
    <name evidence="9" type="ORF">SNE40_014617</name>
</gene>
<dbReference type="Proteomes" id="UP001347796">
    <property type="component" value="Unassembled WGS sequence"/>
</dbReference>
<keyword evidence="6 8" id="KW-1133">Transmembrane helix</keyword>
<dbReference type="PANTHER" id="PTHR14399">
    <property type="entry name" value="P53-INDUCED PROTEIN RELATED"/>
    <property type="match status" value="1"/>
</dbReference>
<protein>
    <recommendedName>
        <fullName evidence="11">Transmembrane protein 47</fullName>
    </recommendedName>
</protein>
<evidence type="ECO:0000313" key="9">
    <source>
        <dbReference type="EMBL" id="KAK6176312.1"/>
    </source>
</evidence>
<accession>A0AAN8JF23</accession>
<evidence type="ECO:0008006" key="11">
    <source>
        <dbReference type="Google" id="ProtNLM"/>
    </source>
</evidence>
<evidence type="ECO:0000256" key="8">
    <source>
        <dbReference type="SAM" id="Phobius"/>
    </source>
</evidence>
<comment type="caution">
    <text evidence="9">The sequence shown here is derived from an EMBL/GenBank/DDBJ whole genome shotgun (WGS) entry which is preliminary data.</text>
</comment>
<dbReference type="GO" id="GO:0016020">
    <property type="term" value="C:membrane"/>
    <property type="evidence" value="ECO:0007669"/>
    <property type="project" value="UniProtKB-SubCell"/>
</dbReference>
<dbReference type="EMBL" id="JAZGQO010000010">
    <property type="protein sequence ID" value="KAK6176312.1"/>
    <property type="molecule type" value="Genomic_DNA"/>
</dbReference>
<dbReference type="PANTHER" id="PTHR14399:SF5">
    <property type="entry name" value="CELL JUNCTION PROTEIN VAB-9"/>
    <property type="match status" value="1"/>
</dbReference>
<evidence type="ECO:0000256" key="4">
    <source>
        <dbReference type="ARBA" id="ARBA00022692"/>
    </source>
</evidence>
<dbReference type="GO" id="GO:0005911">
    <property type="term" value="C:cell-cell junction"/>
    <property type="evidence" value="ECO:0007669"/>
    <property type="project" value="TreeGrafter"/>
</dbReference>
<evidence type="ECO:0000256" key="1">
    <source>
        <dbReference type="ARBA" id="ARBA00004141"/>
    </source>
</evidence>
<dbReference type="Gene3D" id="1.20.140.150">
    <property type="match status" value="1"/>
</dbReference>
<evidence type="ECO:0000313" key="10">
    <source>
        <dbReference type="Proteomes" id="UP001347796"/>
    </source>
</evidence>
<keyword evidence="5" id="KW-0965">Cell junction</keyword>
<proteinExistence type="inferred from homology"/>
<feature type="transmembrane region" description="Helical" evidence="8">
    <location>
        <begin position="112"/>
        <end position="133"/>
    </location>
</feature>
<dbReference type="InterPro" id="IPR015664">
    <property type="entry name" value="P53_induced"/>
</dbReference>
<dbReference type="PRINTS" id="PR01077">
    <property type="entry name" value="CLAUDIN"/>
</dbReference>
<comment type="similarity">
    <text evidence="3">Belongs to the TMEM47 family.</text>
</comment>
<feature type="transmembrane region" description="Helical" evidence="8">
    <location>
        <begin position="80"/>
        <end position="100"/>
    </location>
</feature>
<comment type="subcellular location">
    <subcellularLocation>
        <location evidence="2">Cell junction</location>
    </subcellularLocation>
    <subcellularLocation>
        <location evidence="1">Membrane</location>
        <topology evidence="1">Multi-pass membrane protein</topology>
    </subcellularLocation>
</comment>
<dbReference type="AlphaFoldDB" id="A0AAN8JF23"/>
<evidence type="ECO:0000256" key="7">
    <source>
        <dbReference type="ARBA" id="ARBA00023136"/>
    </source>
</evidence>
<name>A0AAN8JF23_PATCE</name>
<dbReference type="GO" id="GO:0098609">
    <property type="term" value="P:cell-cell adhesion"/>
    <property type="evidence" value="ECO:0007669"/>
    <property type="project" value="TreeGrafter"/>
</dbReference>
<evidence type="ECO:0000256" key="6">
    <source>
        <dbReference type="ARBA" id="ARBA00022989"/>
    </source>
</evidence>
<sequence>MAPTVAIETVIIVRPLKVIAVLCGCVALFLMMLSIAATTWLEADGRREGLWELCRRTDTDGMEIECIKNQPRAWIEACRALCLMALAVCLCAVIVACVGLKTERFRWKYHYYKAAMIIMFIAVTLQAISLIIFPVKFLEEITQKEEVRWEFGWAYGIGWGSAIFMLGASILLLIDRDNEEVMYREKTNHNINPEPEEV</sequence>
<keyword evidence="10" id="KW-1185">Reference proteome</keyword>
<evidence type="ECO:0000256" key="5">
    <source>
        <dbReference type="ARBA" id="ARBA00022949"/>
    </source>
</evidence>
<feature type="transmembrane region" description="Helical" evidence="8">
    <location>
        <begin position="153"/>
        <end position="174"/>
    </location>
</feature>
<evidence type="ECO:0000256" key="2">
    <source>
        <dbReference type="ARBA" id="ARBA00004282"/>
    </source>
</evidence>